<proteinExistence type="predicted"/>
<sequence length="40" mass="4520">MTFEDYTDFTQAFPSVIYLQRLMSGALFIVTPITGPTTVF</sequence>
<accession>A0A454CV35</accession>
<gene>
    <name evidence="1" type="ORF">VCHENC02_3961</name>
</gene>
<name>A0A454CV35_VIBHA</name>
<organism evidence="1 2">
    <name type="scientific">Vibrio harveyi</name>
    <name type="common">Beneckea harveyi</name>
    <dbReference type="NCBI Taxonomy" id="669"/>
    <lineage>
        <taxon>Bacteria</taxon>
        <taxon>Pseudomonadati</taxon>
        <taxon>Pseudomonadota</taxon>
        <taxon>Gammaproteobacteria</taxon>
        <taxon>Vibrionales</taxon>
        <taxon>Vibrionaceae</taxon>
        <taxon>Vibrio</taxon>
    </lineage>
</organism>
<protein>
    <submittedName>
        <fullName evidence="1">Uncharacterized protein</fullName>
    </submittedName>
</protein>
<dbReference type="EMBL" id="AJSR01001702">
    <property type="protein sequence ID" value="EKM30296.1"/>
    <property type="molecule type" value="Genomic_DNA"/>
</dbReference>
<dbReference type="Proteomes" id="UP000008367">
    <property type="component" value="Unassembled WGS sequence"/>
</dbReference>
<dbReference type="AlphaFoldDB" id="A0A454CV35"/>
<comment type="caution">
    <text evidence="1">The sequence shown here is derived from an EMBL/GenBank/DDBJ whole genome shotgun (WGS) entry which is preliminary data.</text>
</comment>
<reference evidence="1 2" key="1">
    <citation type="submission" date="2012-10" db="EMBL/GenBank/DDBJ databases">
        <title>Genome sequence of Vibrio Cholerae HENC-02.</title>
        <authorList>
            <person name="Eppinger M."/>
            <person name="Hasan N.A."/>
            <person name="Sengamalay N."/>
            <person name="Hine E."/>
            <person name="Su Q."/>
            <person name="Daugherty S.C."/>
            <person name="Young S."/>
            <person name="Sadzewicz L."/>
            <person name="Tallon L."/>
            <person name="Cebula T.A."/>
            <person name="Ravel J."/>
            <person name="Colwell R.R."/>
        </authorList>
    </citation>
    <scope>NUCLEOTIDE SEQUENCE [LARGE SCALE GENOMIC DNA]</scope>
    <source>
        <strain evidence="1 2">HENC-02</strain>
    </source>
</reference>
<evidence type="ECO:0000313" key="1">
    <source>
        <dbReference type="EMBL" id="EKM30296.1"/>
    </source>
</evidence>
<evidence type="ECO:0000313" key="2">
    <source>
        <dbReference type="Proteomes" id="UP000008367"/>
    </source>
</evidence>